<dbReference type="Proteomes" id="UP000265140">
    <property type="component" value="Chromosome 23"/>
</dbReference>
<comment type="similarity">
    <text evidence="1">Belongs to the MDFI family.</text>
</comment>
<dbReference type="STRING" id="8010.ENSELUP00000014343"/>
<reference evidence="3" key="4">
    <citation type="submission" date="2025-09" db="UniProtKB">
        <authorList>
            <consortium name="Ensembl"/>
        </authorList>
    </citation>
    <scope>IDENTIFICATION</scope>
</reference>
<feature type="compositionally biased region" description="Polar residues" evidence="2">
    <location>
        <begin position="55"/>
        <end position="86"/>
    </location>
</feature>
<dbReference type="OrthoDB" id="8958154at2759"/>
<evidence type="ECO:0008006" key="5">
    <source>
        <dbReference type="Google" id="ProtNLM"/>
    </source>
</evidence>
<dbReference type="Ensembl" id="ENSELUT00000023109.3">
    <property type="protein sequence ID" value="ENSELUP00000014343.2"/>
    <property type="gene ID" value="ENSELUG00000014389.3"/>
</dbReference>
<dbReference type="PANTHER" id="PTHR15304">
    <property type="entry name" value="MYOD FAMILY INHIBITOR"/>
    <property type="match status" value="1"/>
</dbReference>
<reference evidence="4" key="1">
    <citation type="journal article" date="2014" name="PLoS ONE">
        <title>The genome and linkage map of the northern pike (Esox lucius): conserved synteny revealed between the salmonid sister group and the Neoteleostei.</title>
        <authorList>
            <person name="Rondeau E.B."/>
            <person name="Minkley D.R."/>
            <person name="Leong J.S."/>
            <person name="Messmer A.M."/>
            <person name="Jantzen J.R."/>
            <person name="von Schalburg K.R."/>
            <person name="Lemon C."/>
            <person name="Bird N.H."/>
            <person name="Koop B.F."/>
        </authorList>
    </citation>
    <scope>NUCLEOTIDE SEQUENCE</scope>
</reference>
<reference evidence="3" key="3">
    <citation type="submission" date="2025-08" db="UniProtKB">
        <authorList>
            <consortium name="Ensembl"/>
        </authorList>
    </citation>
    <scope>IDENTIFICATION</scope>
</reference>
<feature type="compositionally biased region" description="Polar residues" evidence="2">
    <location>
        <begin position="100"/>
        <end position="116"/>
    </location>
</feature>
<dbReference type="Pfam" id="PF15316">
    <property type="entry name" value="MDFI"/>
    <property type="match status" value="1"/>
</dbReference>
<evidence type="ECO:0000313" key="4">
    <source>
        <dbReference type="Proteomes" id="UP000265140"/>
    </source>
</evidence>
<reference evidence="3" key="2">
    <citation type="submission" date="2020-02" db="EMBL/GenBank/DDBJ databases">
        <title>Esox lucius (northern pike) genome, fEsoLuc1, primary haplotype.</title>
        <authorList>
            <person name="Myers G."/>
            <person name="Karagic N."/>
            <person name="Meyer A."/>
            <person name="Pippel M."/>
            <person name="Reichard M."/>
            <person name="Winkler S."/>
            <person name="Tracey A."/>
            <person name="Sims Y."/>
            <person name="Howe K."/>
            <person name="Rhie A."/>
            <person name="Formenti G."/>
            <person name="Durbin R."/>
            <person name="Fedrigo O."/>
            <person name="Jarvis E.D."/>
        </authorList>
    </citation>
    <scope>NUCLEOTIDE SEQUENCE [LARGE SCALE GENOMIC DNA]</scope>
</reference>
<evidence type="ECO:0000256" key="2">
    <source>
        <dbReference type="SAM" id="MobiDB-lite"/>
    </source>
</evidence>
<organism evidence="3 4">
    <name type="scientific">Esox lucius</name>
    <name type="common">Northern pike</name>
    <dbReference type="NCBI Taxonomy" id="8010"/>
    <lineage>
        <taxon>Eukaryota</taxon>
        <taxon>Metazoa</taxon>
        <taxon>Chordata</taxon>
        <taxon>Craniata</taxon>
        <taxon>Vertebrata</taxon>
        <taxon>Euteleostomi</taxon>
        <taxon>Actinopterygii</taxon>
        <taxon>Neopterygii</taxon>
        <taxon>Teleostei</taxon>
        <taxon>Protacanthopterygii</taxon>
        <taxon>Esociformes</taxon>
        <taxon>Esocidae</taxon>
        <taxon>Esox</taxon>
    </lineage>
</organism>
<dbReference type="GO" id="GO:0010468">
    <property type="term" value="P:regulation of gene expression"/>
    <property type="evidence" value="ECO:0007669"/>
    <property type="project" value="UniProtKB-ARBA"/>
</dbReference>
<dbReference type="Bgee" id="ENSELUG00000014389">
    <property type="expression patterns" value="Expressed in bone element and 12 other cell types or tissues"/>
</dbReference>
<dbReference type="GeneTree" id="ENSGT00940000158685"/>
<dbReference type="OMA" id="PASHDAC"/>
<accession>A0A3P8YCJ0</accession>
<dbReference type="AlphaFoldDB" id="A0A3P8YCJ0"/>
<dbReference type="GeneID" id="105026659"/>
<keyword evidence="4" id="KW-1185">Reference proteome</keyword>
<evidence type="ECO:0000313" key="3">
    <source>
        <dbReference type="Ensembl" id="ENSELUP00000014343.2"/>
    </source>
</evidence>
<dbReference type="KEGG" id="els:105026659"/>
<feature type="region of interest" description="Disordered" evidence="2">
    <location>
        <begin position="1"/>
        <end position="116"/>
    </location>
</feature>
<gene>
    <name evidence="3" type="primary">MDFIC</name>
</gene>
<sequence length="259" mass="27177">MSTETVLPPEGPPGPKDHEPENSPLLRNSNDACNSKESSETTNPSRATCPRRMSTEGQSHVTGENPISSDPIQTQPQSLPQPTASVQGEPAEGGEDAASAKSQHGRQSSSGLSNGNGIRRQCSCGAEQPRRQHAAAGVSQKMQNKLRSSLSVNSDSSRRSKGSSTGSHKPGTLPDDCCVHCILACLFCEFLTLCNMVVAQASCGTCTSEACCCCCCGEDLGDDCSCPCMDMDCGIMDACCESSDCLEICMECCGICFPT</sequence>
<name>A0A3P8YCJ0_ESOLU</name>
<dbReference type="RefSeq" id="XP_019898612.1">
    <property type="nucleotide sequence ID" value="XM_020043053.2"/>
</dbReference>
<dbReference type="RefSeq" id="XP_010896548.1">
    <property type="nucleotide sequence ID" value="XM_010898246.3"/>
</dbReference>
<proteinExistence type="inferred from homology"/>
<protein>
    <recommendedName>
        <fullName evidence="5">MyoD family inhibitor domain containing</fullName>
    </recommendedName>
</protein>
<dbReference type="CTD" id="29969"/>
<dbReference type="PANTHER" id="PTHR15304:SF0">
    <property type="entry name" value="MYOD FAMILY INHIBITOR DOMAIN-CONTAINING PROTEIN"/>
    <property type="match status" value="1"/>
</dbReference>
<evidence type="ECO:0000256" key="1">
    <source>
        <dbReference type="ARBA" id="ARBA00025778"/>
    </source>
</evidence>
<feature type="compositionally biased region" description="Polar residues" evidence="2">
    <location>
        <begin position="25"/>
        <end position="46"/>
    </location>
</feature>
<dbReference type="InterPro" id="IPR026134">
    <property type="entry name" value="MDFI/MDFIC"/>
</dbReference>
<feature type="region of interest" description="Disordered" evidence="2">
    <location>
        <begin position="133"/>
        <end position="169"/>
    </location>
</feature>